<proteinExistence type="inferred from homology"/>
<evidence type="ECO:0000256" key="7">
    <source>
        <dbReference type="ARBA" id="ARBA00023136"/>
    </source>
</evidence>
<evidence type="ECO:0000256" key="6">
    <source>
        <dbReference type="ARBA" id="ARBA00022989"/>
    </source>
</evidence>
<feature type="domain" description="Major facilitator superfamily (MFS) profile" evidence="9">
    <location>
        <begin position="1"/>
        <end position="389"/>
    </location>
</feature>
<sequence>MRESTIALLVLATEVFIGSATGIQRTILSIEVSRTLGVALSLTPIVTFGIFKALADYFAALLAQSRGRSRVLRLGALLYAIGALSVLLLPQPFNFFLGNVLIGAGEGFVFAASAMILRSLLGLEKSALSFSYIESACYLGYALGAYAGGAALVLGGSAAPLLLIAVFSISALVVSLRVREVKKAEQFSGEESWGSGEKFSLKLIYRNPSTLSALLAAHVAKTADSIVWGVLPLFVVARGWGSYYAGYAQALILVMWSLMMPFWSYYSDRVGRKLISTAGLLFTAGLLLLLPSSGSPAETLLVAMLIGIGYAMYYPILPTPVADLTPPGARDVAIGLYRAVRDSGYFTGALLGSMLLSAPGDHIRETFMNTGVLLALSATTFSVIFRETRPTWPFLDLVIEHVKIIRDVLRLHIETIRCFFEGRQSEMEENVKRIKTLERRADTLKREIVWRIWSSLLPSSGRAEFEKLVGEIDKVAGAVLESSERLLWAKRGPELTRAYELLVGMLLETERLADRLVENLKLLSLSPLYAVRAAVEIDAGERRVDELRTELIHELRRLVNEGKIDTLTFLSLVEVANLIELASDDFQDAADLIRVIAYRHAATPLR</sequence>
<dbReference type="PANTHER" id="PTHR23517:SF3">
    <property type="entry name" value="INTEGRAL MEMBRANE TRANSPORT PROTEIN"/>
    <property type="match status" value="1"/>
</dbReference>
<feature type="transmembrane region" description="Helical" evidence="8">
    <location>
        <begin position="95"/>
        <end position="117"/>
    </location>
</feature>
<feature type="transmembrane region" description="Helical" evidence="8">
    <location>
        <begin position="71"/>
        <end position="89"/>
    </location>
</feature>
<comment type="caution">
    <text evidence="10">The sequence shown here is derived from an EMBL/GenBank/DDBJ whole genome shotgun (WGS) entry which is preliminary data.</text>
</comment>
<comment type="subcellular location">
    <subcellularLocation>
        <location evidence="1">Cell membrane</location>
        <topology evidence="1">Multi-pass membrane protein</topology>
    </subcellularLocation>
</comment>
<keyword evidence="3" id="KW-0813">Transport</keyword>
<keyword evidence="6 8" id="KW-1133">Transmembrane helix</keyword>
<evidence type="ECO:0000256" key="4">
    <source>
        <dbReference type="ARBA" id="ARBA00022475"/>
    </source>
</evidence>
<dbReference type="InterPro" id="IPR011701">
    <property type="entry name" value="MFS"/>
</dbReference>
<dbReference type="Pfam" id="PF07690">
    <property type="entry name" value="MFS_1"/>
    <property type="match status" value="1"/>
</dbReference>
<evidence type="ECO:0000256" key="8">
    <source>
        <dbReference type="SAM" id="Phobius"/>
    </source>
</evidence>
<comment type="similarity">
    <text evidence="2">Belongs to the UPF0111 family.</text>
</comment>
<dbReference type="SUPFAM" id="SSF109755">
    <property type="entry name" value="PhoU-like"/>
    <property type="match status" value="1"/>
</dbReference>
<organism evidence="10">
    <name type="scientific">Thermofilum pendens</name>
    <dbReference type="NCBI Taxonomy" id="2269"/>
    <lineage>
        <taxon>Archaea</taxon>
        <taxon>Thermoproteota</taxon>
        <taxon>Thermoprotei</taxon>
        <taxon>Thermofilales</taxon>
        <taxon>Thermofilaceae</taxon>
        <taxon>Thermofilum</taxon>
    </lineage>
</organism>
<keyword evidence="4" id="KW-1003">Cell membrane</keyword>
<dbReference type="InterPro" id="IPR038078">
    <property type="entry name" value="PhoU-like_sf"/>
</dbReference>
<evidence type="ECO:0000256" key="3">
    <source>
        <dbReference type="ARBA" id="ARBA00022448"/>
    </source>
</evidence>
<dbReference type="Gene3D" id="1.20.1250.20">
    <property type="entry name" value="MFS general substrate transporter like domains"/>
    <property type="match status" value="2"/>
</dbReference>
<dbReference type="InterPro" id="IPR018445">
    <property type="entry name" value="Put_Phosphate_transp_reg"/>
</dbReference>
<dbReference type="GO" id="GO:0022857">
    <property type="term" value="F:transmembrane transporter activity"/>
    <property type="evidence" value="ECO:0007669"/>
    <property type="project" value="InterPro"/>
</dbReference>
<feature type="transmembrane region" description="Helical" evidence="8">
    <location>
        <begin position="243"/>
        <end position="262"/>
    </location>
</feature>
<accession>A0A7C4D5K8</accession>
<dbReference type="InterPro" id="IPR020846">
    <property type="entry name" value="MFS_dom"/>
</dbReference>
<dbReference type="GO" id="GO:0005886">
    <property type="term" value="C:plasma membrane"/>
    <property type="evidence" value="ECO:0007669"/>
    <property type="project" value="UniProtKB-SubCell"/>
</dbReference>
<dbReference type="InterPro" id="IPR036259">
    <property type="entry name" value="MFS_trans_sf"/>
</dbReference>
<dbReference type="AlphaFoldDB" id="A0A7C4D5K8"/>
<gene>
    <name evidence="10" type="ORF">ENU21_03250</name>
</gene>
<feature type="transmembrane region" description="Helical" evidence="8">
    <location>
        <begin position="138"/>
        <end position="155"/>
    </location>
</feature>
<name>A0A7C4D5K8_THEPE</name>
<evidence type="ECO:0000256" key="2">
    <source>
        <dbReference type="ARBA" id="ARBA00008591"/>
    </source>
</evidence>
<dbReference type="PANTHER" id="PTHR23517">
    <property type="entry name" value="RESISTANCE PROTEIN MDTM, PUTATIVE-RELATED-RELATED"/>
    <property type="match status" value="1"/>
</dbReference>
<dbReference type="SUPFAM" id="SSF103473">
    <property type="entry name" value="MFS general substrate transporter"/>
    <property type="match status" value="1"/>
</dbReference>
<dbReference type="Gene3D" id="1.20.58.220">
    <property type="entry name" value="Phosphate transport system protein phou homolog 2, domain 2"/>
    <property type="match status" value="1"/>
</dbReference>
<dbReference type="Pfam" id="PF01865">
    <property type="entry name" value="PhoU_div"/>
    <property type="match status" value="1"/>
</dbReference>
<evidence type="ECO:0000256" key="5">
    <source>
        <dbReference type="ARBA" id="ARBA00022692"/>
    </source>
</evidence>
<dbReference type="PROSITE" id="PS50850">
    <property type="entry name" value="MFS"/>
    <property type="match status" value="1"/>
</dbReference>
<feature type="transmembrane region" description="Helical" evidence="8">
    <location>
        <begin position="274"/>
        <end position="294"/>
    </location>
</feature>
<feature type="transmembrane region" description="Helical" evidence="8">
    <location>
        <begin position="161"/>
        <end position="178"/>
    </location>
</feature>
<evidence type="ECO:0000256" key="1">
    <source>
        <dbReference type="ARBA" id="ARBA00004651"/>
    </source>
</evidence>
<reference evidence="10" key="1">
    <citation type="journal article" date="2020" name="mSystems">
        <title>Genome- and Community-Level Interaction Insights into Carbon Utilization and Element Cycling Functions of Hydrothermarchaeota in Hydrothermal Sediment.</title>
        <authorList>
            <person name="Zhou Z."/>
            <person name="Liu Y."/>
            <person name="Xu W."/>
            <person name="Pan J."/>
            <person name="Luo Z.H."/>
            <person name="Li M."/>
        </authorList>
    </citation>
    <scope>NUCLEOTIDE SEQUENCE</scope>
    <source>
        <strain evidence="10">SpSt-649</strain>
    </source>
</reference>
<dbReference type="EMBL" id="DTBQ01000089">
    <property type="protein sequence ID" value="HGM46757.1"/>
    <property type="molecule type" value="Genomic_DNA"/>
</dbReference>
<feature type="transmembrane region" description="Helical" evidence="8">
    <location>
        <begin position="38"/>
        <end position="59"/>
    </location>
</feature>
<keyword evidence="7 8" id="KW-0472">Membrane</keyword>
<evidence type="ECO:0000313" key="10">
    <source>
        <dbReference type="EMBL" id="HGM46757.1"/>
    </source>
</evidence>
<feature type="transmembrane region" description="Helical" evidence="8">
    <location>
        <begin position="300"/>
        <end position="322"/>
    </location>
</feature>
<keyword evidence="5 8" id="KW-0812">Transmembrane</keyword>
<dbReference type="InterPro" id="IPR050171">
    <property type="entry name" value="MFS_Transporters"/>
</dbReference>
<evidence type="ECO:0000259" key="9">
    <source>
        <dbReference type="PROSITE" id="PS50850"/>
    </source>
</evidence>
<protein>
    <submittedName>
        <fullName evidence="10">MFS transporter</fullName>
    </submittedName>
</protein>